<evidence type="ECO:0000256" key="5">
    <source>
        <dbReference type="ARBA" id="ARBA00023014"/>
    </source>
</evidence>
<dbReference type="SFLD" id="SFLDS00029">
    <property type="entry name" value="Radical_SAM"/>
    <property type="match status" value="1"/>
</dbReference>
<comment type="cofactor">
    <cofactor evidence="1">
        <name>[4Fe-4S] cluster</name>
        <dbReference type="ChEBI" id="CHEBI:49883"/>
    </cofactor>
</comment>
<dbReference type="InterPro" id="IPR058240">
    <property type="entry name" value="rSAM_sf"/>
</dbReference>
<evidence type="ECO:0000259" key="6">
    <source>
        <dbReference type="Pfam" id="PF04055"/>
    </source>
</evidence>
<proteinExistence type="predicted"/>
<dbReference type="GO" id="GO:0046872">
    <property type="term" value="F:metal ion binding"/>
    <property type="evidence" value="ECO:0007669"/>
    <property type="project" value="UniProtKB-KW"/>
</dbReference>
<dbReference type="CDD" id="cd01335">
    <property type="entry name" value="Radical_SAM"/>
    <property type="match status" value="1"/>
</dbReference>
<dbReference type="KEGG" id="alv:Alvin_3138"/>
<keyword evidence="3" id="KW-0479">Metal-binding</keyword>
<dbReference type="Proteomes" id="UP000001441">
    <property type="component" value="Plasmid pALVIN01"/>
</dbReference>
<dbReference type="Pfam" id="PF04055">
    <property type="entry name" value="Radical_SAM"/>
    <property type="match status" value="1"/>
</dbReference>
<accession>D3RW24</accession>
<dbReference type="RefSeq" id="WP_012972300.1">
    <property type="nucleotide sequence ID" value="NC_013852.1"/>
</dbReference>
<keyword evidence="5" id="KW-0411">Iron-sulfur</keyword>
<dbReference type="CDD" id="cd21109">
    <property type="entry name" value="SPASM"/>
    <property type="match status" value="1"/>
</dbReference>
<evidence type="ECO:0000256" key="1">
    <source>
        <dbReference type="ARBA" id="ARBA00001966"/>
    </source>
</evidence>
<dbReference type="InterPro" id="IPR023885">
    <property type="entry name" value="4Fe4S-binding_SPASM_dom"/>
</dbReference>
<dbReference type="Gene3D" id="3.20.20.70">
    <property type="entry name" value="Aldolase class I"/>
    <property type="match status" value="1"/>
</dbReference>
<feature type="domain" description="4Fe4S-binding SPASM" evidence="7">
    <location>
        <begin position="206"/>
        <end position="241"/>
    </location>
</feature>
<evidence type="ECO:0000256" key="4">
    <source>
        <dbReference type="ARBA" id="ARBA00023004"/>
    </source>
</evidence>
<keyword evidence="8" id="KW-0614">Plasmid</keyword>
<dbReference type="InterPro" id="IPR013785">
    <property type="entry name" value="Aldolase_TIM"/>
</dbReference>
<name>D3RW24_ALLVD</name>
<dbReference type="AlphaFoldDB" id="D3RW24"/>
<evidence type="ECO:0000259" key="7">
    <source>
        <dbReference type="Pfam" id="PF13186"/>
    </source>
</evidence>
<dbReference type="InterPro" id="IPR050377">
    <property type="entry name" value="Radical_SAM_PqqE_MftC-like"/>
</dbReference>
<evidence type="ECO:0000313" key="8">
    <source>
        <dbReference type="EMBL" id="ADC64036.1"/>
    </source>
</evidence>
<sequence length="341" mass="36258">MRPDSGNALVFKPTRACPARCDFCCDPSEASRERLRRTEMLALLERLTATVPGLIGTVGFTGGEPFLLFDDVQAVLERAAESGLGGAVVSSSHWATSRAEAHQRLSTLAQAGLQRYSTSCDPEHLRFVPLERIRHAVSAALELGLAVTVTGTFADPGASVAALLGEDLAAQVVCEDKLIAPFGRAVGQAATARRYGLPTDPAAWGCYRRLGHDILVQPNGDVLPCCATNNTINPLVFGNLRAGDDPTEIVQAITRSFLLRVLKFESFATLRALVTAHAPDLEWPDPAHASGPCGYCAEVFGDVERATVILEALAQAQPAYRQQLARQAGLSEATLSALAGL</sequence>
<reference evidence="8 9" key="1">
    <citation type="journal article" date="2011" name="Stand. Genomic Sci.">
        <title>Complete genome sequence of Allochromatium vinosum DSM 180(T).</title>
        <authorList>
            <person name="Weissgerber T."/>
            <person name="Zigann R."/>
            <person name="Bruce D."/>
            <person name="Chang Y.J."/>
            <person name="Detter J.C."/>
            <person name="Han C."/>
            <person name="Hauser L."/>
            <person name="Jeffries C.D."/>
            <person name="Land M."/>
            <person name="Munk A.C."/>
            <person name="Tapia R."/>
            <person name="Dahl C."/>
        </authorList>
    </citation>
    <scope>NUCLEOTIDE SEQUENCE [LARGE SCALE GENOMIC DNA]</scope>
    <source>
        <strain evidence="9">ATCC 17899 / DSM 180 / NBRC 103801 / NCIMB 10441 / D</strain>
        <plasmid evidence="9">Plasmid pALVIN01</plasmid>
    </source>
</reference>
<organism evidence="8 9">
    <name type="scientific">Allochromatium vinosum (strain ATCC 17899 / DSM 180 / NBRC 103801 / NCIMB 10441 / D)</name>
    <name type="common">Chromatium vinosum</name>
    <dbReference type="NCBI Taxonomy" id="572477"/>
    <lineage>
        <taxon>Bacteria</taxon>
        <taxon>Pseudomonadati</taxon>
        <taxon>Pseudomonadota</taxon>
        <taxon>Gammaproteobacteria</taxon>
        <taxon>Chromatiales</taxon>
        <taxon>Chromatiaceae</taxon>
        <taxon>Allochromatium</taxon>
    </lineage>
</organism>
<evidence type="ECO:0000313" key="9">
    <source>
        <dbReference type="Proteomes" id="UP000001441"/>
    </source>
</evidence>
<keyword evidence="4" id="KW-0408">Iron</keyword>
<protein>
    <submittedName>
        <fullName evidence="8">Radical SAM domain protein</fullName>
    </submittedName>
</protein>
<dbReference type="OrthoDB" id="9792276at2"/>
<evidence type="ECO:0000256" key="3">
    <source>
        <dbReference type="ARBA" id="ARBA00022723"/>
    </source>
</evidence>
<dbReference type="HOGENOM" id="CLU_812900_0_0_6"/>
<dbReference type="Pfam" id="PF13186">
    <property type="entry name" value="SPASM"/>
    <property type="match status" value="1"/>
</dbReference>
<dbReference type="PANTHER" id="PTHR11228">
    <property type="entry name" value="RADICAL SAM DOMAIN PROTEIN"/>
    <property type="match status" value="1"/>
</dbReference>
<keyword evidence="9" id="KW-1185">Reference proteome</keyword>
<gene>
    <name evidence="8" type="ordered locus">Alvin_3138</name>
</gene>
<dbReference type="GO" id="GO:0051536">
    <property type="term" value="F:iron-sulfur cluster binding"/>
    <property type="evidence" value="ECO:0007669"/>
    <property type="project" value="UniProtKB-KW"/>
</dbReference>
<geneLocation type="plasmid" evidence="8 9">
    <name>pALVIN01</name>
</geneLocation>
<evidence type="ECO:0000256" key="2">
    <source>
        <dbReference type="ARBA" id="ARBA00022691"/>
    </source>
</evidence>
<dbReference type="SUPFAM" id="SSF102114">
    <property type="entry name" value="Radical SAM enzymes"/>
    <property type="match status" value="1"/>
</dbReference>
<dbReference type="InterPro" id="IPR007197">
    <property type="entry name" value="rSAM"/>
</dbReference>
<dbReference type="GO" id="GO:0003824">
    <property type="term" value="F:catalytic activity"/>
    <property type="evidence" value="ECO:0007669"/>
    <property type="project" value="InterPro"/>
</dbReference>
<dbReference type="PANTHER" id="PTHR11228:SF7">
    <property type="entry name" value="PQQA PEPTIDE CYCLASE"/>
    <property type="match status" value="1"/>
</dbReference>
<dbReference type="EMBL" id="CP001897">
    <property type="protein sequence ID" value="ADC64036.1"/>
    <property type="molecule type" value="Genomic_DNA"/>
</dbReference>
<feature type="domain" description="Radical SAM core" evidence="6">
    <location>
        <begin position="12"/>
        <end position="156"/>
    </location>
</feature>
<keyword evidence="2" id="KW-0949">S-adenosyl-L-methionine</keyword>